<comment type="caution">
    <text evidence="1">The sequence shown here is derived from an EMBL/GenBank/DDBJ whole genome shotgun (WGS) entry which is preliminary data.</text>
</comment>
<protein>
    <submittedName>
        <fullName evidence="1">Uncharacterized protein</fullName>
    </submittedName>
</protein>
<dbReference type="EMBL" id="CM034387">
    <property type="protein sequence ID" value="KAJ0184421.1"/>
    <property type="molecule type" value="Genomic_DNA"/>
</dbReference>
<evidence type="ECO:0000313" key="2">
    <source>
        <dbReference type="Proteomes" id="UP000824533"/>
    </source>
</evidence>
<sequence length="53" mass="6066">WRPNCQSQTLTASFSGSIGPRTLVFRFYRVPLMSSTRLCKNLGTKLRREISGF</sequence>
<accession>A0ACC1DKI2</accession>
<evidence type="ECO:0000313" key="1">
    <source>
        <dbReference type="EMBL" id="KAJ0184421.1"/>
    </source>
</evidence>
<dbReference type="Proteomes" id="UP000824533">
    <property type="component" value="Linkage Group LG01"/>
</dbReference>
<reference evidence="1 2" key="1">
    <citation type="journal article" date="2021" name="Front. Genet.">
        <title>Chromosome-Level Genome Assembly Reveals Significant Gene Expansion in the Toll and IMD Signaling Pathways of Dendrolimus kikuchii.</title>
        <authorList>
            <person name="Zhou J."/>
            <person name="Wu P."/>
            <person name="Xiong Z."/>
            <person name="Liu N."/>
            <person name="Zhao N."/>
            <person name="Ji M."/>
            <person name="Qiu Y."/>
            <person name="Yang B."/>
        </authorList>
    </citation>
    <scope>NUCLEOTIDE SEQUENCE [LARGE SCALE GENOMIC DNA]</scope>
    <source>
        <strain evidence="1">Ann1</strain>
    </source>
</reference>
<name>A0ACC1DKI2_9NEOP</name>
<organism evidence="1 2">
    <name type="scientific">Dendrolimus kikuchii</name>
    <dbReference type="NCBI Taxonomy" id="765133"/>
    <lineage>
        <taxon>Eukaryota</taxon>
        <taxon>Metazoa</taxon>
        <taxon>Ecdysozoa</taxon>
        <taxon>Arthropoda</taxon>
        <taxon>Hexapoda</taxon>
        <taxon>Insecta</taxon>
        <taxon>Pterygota</taxon>
        <taxon>Neoptera</taxon>
        <taxon>Endopterygota</taxon>
        <taxon>Lepidoptera</taxon>
        <taxon>Glossata</taxon>
        <taxon>Ditrysia</taxon>
        <taxon>Bombycoidea</taxon>
        <taxon>Lasiocampidae</taxon>
        <taxon>Dendrolimus</taxon>
    </lineage>
</organism>
<proteinExistence type="predicted"/>
<keyword evidence="2" id="KW-1185">Reference proteome</keyword>
<feature type="non-terminal residue" evidence="1">
    <location>
        <position position="1"/>
    </location>
</feature>
<gene>
    <name evidence="1" type="ORF">K1T71_000844</name>
</gene>